<evidence type="ECO:0000313" key="2">
    <source>
        <dbReference type="EMBL" id="KAK3605254.1"/>
    </source>
</evidence>
<dbReference type="PANTHER" id="PTHR20883:SF51">
    <property type="entry name" value="PHYTANOYL-COA HYDROXYLASE"/>
    <property type="match status" value="1"/>
</dbReference>
<reference evidence="2" key="2">
    <citation type="journal article" date="2021" name="Genome Biol. Evol.">
        <title>Developing a high-quality reference genome for a parasitic bivalve with doubly uniparental inheritance (Bivalvia: Unionida).</title>
        <authorList>
            <person name="Smith C.H."/>
        </authorList>
    </citation>
    <scope>NUCLEOTIDE SEQUENCE</scope>
    <source>
        <strain evidence="2">CHS0354</strain>
        <tissue evidence="2">Mantle</tissue>
    </source>
</reference>
<name>A0AAE0T8H9_9BIVA</name>
<comment type="caution">
    <text evidence="2">The sequence shown here is derived from an EMBL/GenBank/DDBJ whole genome shotgun (WGS) entry which is preliminary data.</text>
</comment>
<evidence type="ECO:0000313" key="3">
    <source>
        <dbReference type="Proteomes" id="UP001195483"/>
    </source>
</evidence>
<keyword evidence="3" id="KW-1185">Reference proteome</keyword>
<comment type="cofactor">
    <cofactor evidence="1">
        <name>Fe cation</name>
        <dbReference type="ChEBI" id="CHEBI:24875"/>
    </cofactor>
</comment>
<dbReference type="Pfam" id="PF05721">
    <property type="entry name" value="PhyH"/>
    <property type="match status" value="1"/>
</dbReference>
<dbReference type="Gene3D" id="2.60.120.620">
    <property type="entry name" value="q2cbj1_9rhob like domain"/>
    <property type="match status" value="1"/>
</dbReference>
<sequence length="292" mass="32698">MSGAQGDYVFSEDFSVDKNVKKDFDDLGYVLIRNLLDSDEIKHVAKALANPEFEKNTYGVADGQGKAAHLVLWNQPGNDVTGMVARCEKVAGTSEKLLGGEVYHYSSKLMKKPARIGGQHIWHQDYGYWYNNGLLFPDALTVFIAIDDCKKENGCLQILPCSHKCGRIEHKLIGGQTGADLERVDQIAKVCPLQFVEMNAGDALFFHCNLLHCSSANTSEKRRWALLTAFNMASNNPVIKHDHPQYTPLHKVKNSAILECRNFDDLSGKDFFNFEKAQIHVVEGKRITEQGH</sequence>
<protein>
    <recommendedName>
        <fullName evidence="4">Ectoine hydroxylase</fullName>
    </recommendedName>
</protein>
<reference evidence="2" key="1">
    <citation type="journal article" date="2021" name="Genome Biol. Evol.">
        <title>A High-Quality Reference Genome for a Parasitic Bivalve with Doubly Uniparental Inheritance (Bivalvia: Unionida).</title>
        <authorList>
            <person name="Smith C.H."/>
        </authorList>
    </citation>
    <scope>NUCLEOTIDE SEQUENCE</scope>
    <source>
        <strain evidence="2">CHS0354</strain>
    </source>
</reference>
<organism evidence="2 3">
    <name type="scientific">Potamilus streckersoni</name>
    <dbReference type="NCBI Taxonomy" id="2493646"/>
    <lineage>
        <taxon>Eukaryota</taxon>
        <taxon>Metazoa</taxon>
        <taxon>Spiralia</taxon>
        <taxon>Lophotrochozoa</taxon>
        <taxon>Mollusca</taxon>
        <taxon>Bivalvia</taxon>
        <taxon>Autobranchia</taxon>
        <taxon>Heteroconchia</taxon>
        <taxon>Palaeoheterodonta</taxon>
        <taxon>Unionida</taxon>
        <taxon>Unionoidea</taxon>
        <taxon>Unionidae</taxon>
        <taxon>Ambleminae</taxon>
        <taxon>Lampsilini</taxon>
        <taxon>Potamilus</taxon>
    </lineage>
</organism>
<dbReference type="AlphaFoldDB" id="A0AAE0T8H9"/>
<proteinExistence type="predicted"/>
<reference evidence="2" key="3">
    <citation type="submission" date="2023-05" db="EMBL/GenBank/DDBJ databases">
        <authorList>
            <person name="Smith C.H."/>
        </authorList>
    </citation>
    <scope>NUCLEOTIDE SEQUENCE</scope>
    <source>
        <strain evidence="2">CHS0354</strain>
        <tissue evidence="2">Mantle</tissue>
    </source>
</reference>
<accession>A0AAE0T8H9</accession>
<dbReference type="Proteomes" id="UP001195483">
    <property type="component" value="Unassembled WGS sequence"/>
</dbReference>
<dbReference type="PANTHER" id="PTHR20883">
    <property type="entry name" value="PHYTANOYL-COA DIOXYGENASE DOMAIN CONTAINING 1"/>
    <property type="match status" value="1"/>
</dbReference>
<gene>
    <name evidence="2" type="ORF">CHS0354_037654</name>
</gene>
<evidence type="ECO:0000256" key="1">
    <source>
        <dbReference type="ARBA" id="ARBA00001962"/>
    </source>
</evidence>
<dbReference type="EMBL" id="JAEAOA010002204">
    <property type="protein sequence ID" value="KAK3605254.1"/>
    <property type="molecule type" value="Genomic_DNA"/>
</dbReference>
<evidence type="ECO:0008006" key="4">
    <source>
        <dbReference type="Google" id="ProtNLM"/>
    </source>
</evidence>
<dbReference type="InterPro" id="IPR008775">
    <property type="entry name" value="Phytyl_CoA_dOase-like"/>
</dbReference>
<dbReference type="SUPFAM" id="SSF51197">
    <property type="entry name" value="Clavaminate synthase-like"/>
    <property type="match status" value="1"/>
</dbReference>